<feature type="signal peptide" evidence="2">
    <location>
        <begin position="1"/>
        <end position="22"/>
    </location>
</feature>
<keyword evidence="5" id="KW-1185">Reference proteome</keyword>
<dbReference type="EMBL" id="CVLB01000001">
    <property type="protein sequence ID" value="CRF31490.1"/>
    <property type="molecule type" value="Genomic_DNA"/>
</dbReference>
<organism evidence="4 5">
    <name type="scientific">Brachyspira suanatina</name>
    <dbReference type="NCBI Taxonomy" id="381802"/>
    <lineage>
        <taxon>Bacteria</taxon>
        <taxon>Pseudomonadati</taxon>
        <taxon>Spirochaetota</taxon>
        <taxon>Spirochaetia</taxon>
        <taxon>Brachyspirales</taxon>
        <taxon>Brachyspiraceae</taxon>
        <taxon>Brachyspira</taxon>
    </lineage>
</organism>
<evidence type="ECO:0000259" key="3">
    <source>
        <dbReference type="Pfam" id="PF13505"/>
    </source>
</evidence>
<name>A0A0G4K3M1_9SPIR</name>
<sequence>MKRLVIVLLFFIVAFSNKNLSAAIFSGVYIAPKINFKHEALNKTNKLELGKLPFLEKNNYIGGGFAVGYDLFRKTRLVPLRIDIEYMFQGVIDKQETWMQSIMASIYYDINIFFVKNNELDTLSTRALYNRVPNMSIYFGLSFGNRLYQMYHNYTDTIGKALITRSSFAFGINAGLAYNILDWFAVDLGYRYLLGFGFHDAHEVLLGARFTIR</sequence>
<dbReference type="AlphaFoldDB" id="A0A0G4K3M1"/>
<dbReference type="RefSeq" id="WP_048593367.1">
    <property type="nucleotide sequence ID" value="NZ_CVLB01000001.1"/>
</dbReference>
<keyword evidence="1 2" id="KW-0732">Signal</keyword>
<feature type="domain" description="Outer membrane protein beta-barrel" evidence="3">
    <location>
        <begin position="9"/>
        <end position="195"/>
    </location>
</feature>
<dbReference type="InterPro" id="IPR027385">
    <property type="entry name" value="Beta-barrel_OMP"/>
</dbReference>
<dbReference type="SUPFAM" id="SSF56925">
    <property type="entry name" value="OMPA-like"/>
    <property type="match status" value="1"/>
</dbReference>
<dbReference type="OrthoDB" id="306916at2"/>
<evidence type="ECO:0000313" key="4">
    <source>
        <dbReference type="EMBL" id="CRF31490.1"/>
    </source>
</evidence>
<dbReference type="InterPro" id="IPR011250">
    <property type="entry name" value="OMP/PagP_B-barrel"/>
</dbReference>
<proteinExistence type="predicted"/>
<feature type="chain" id="PRO_5005194333" evidence="2">
    <location>
        <begin position="23"/>
        <end position="213"/>
    </location>
</feature>
<dbReference type="Gene3D" id="2.40.160.20">
    <property type="match status" value="1"/>
</dbReference>
<reference evidence="5" key="1">
    <citation type="submission" date="2015-04" db="EMBL/GenBank/DDBJ databases">
        <authorList>
            <person name="Mushtaq Mamoona"/>
        </authorList>
    </citation>
    <scope>NUCLEOTIDE SEQUENCE [LARGE SCALE GENOMIC DNA]</scope>
    <source>
        <strain evidence="5">AN4859/03</strain>
    </source>
</reference>
<accession>A0A0G4K3M1</accession>
<protein>
    <submittedName>
        <fullName evidence="4">Tia invasion determinant</fullName>
    </submittedName>
</protein>
<evidence type="ECO:0000313" key="5">
    <source>
        <dbReference type="Proteomes" id="UP000043763"/>
    </source>
</evidence>
<gene>
    <name evidence="4" type="ORF">BRSU_0177</name>
</gene>
<dbReference type="Proteomes" id="UP000043763">
    <property type="component" value="Unassembled WGS sequence"/>
</dbReference>
<dbReference type="Pfam" id="PF13505">
    <property type="entry name" value="OMP_b-brl"/>
    <property type="match status" value="1"/>
</dbReference>
<evidence type="ECO:0000256" key="1">
    <source>
        <dbReference type="ARBA" id="ARBA00022729"/>
    </source>
</evidence>
<evidence type="ECO:0000256" key="2">
    <source>
        <dbReference type="SAM" id="SignalP"/>
    </source>
</evidence>